<dbReference type="NCBIfam" id="NF006771">
    <property type="entry name" value="PRK09290.1-5"/>
    <property type="match status" value="1"/>
</dbReference>
<evidence type="ECO:0000256" key="2">
    <source>
        <dbReference type="ARBA" id="ARBA00022801"/>
    </source>
</evidence>
<keyword evidence="2 5" id="KW-0378">Hydrolase</keyword>
<dbReference type="GO" id="GO:0046872">
    <property type="term" value="F:metal ion binding"/>
    <property type="evidence" value="ECO:0007669"/>
    <property type="project" value="UniProtKB-KW"/>
</dbReference>
<feature type="binding site" evidence="3">
    <location>
        <position position="85"/>
    </location>
    <ligand>
        <name>Zn(2+)</name>
        <dbReference type="ChEBI" id="CHEBI:29105"/>
        <label>1</label>
    </ligand>
</feature>
<accession>A0A429XZA1</accession>
<feature type="compositionally biased region" description="Basic and acidic residues" evidence="4">
    <location>
        <begin position="427"/>
        <end position="436"/>
    </location>
</feature>
<dbReference type="Gene3D" id="3.40.630.10">
    <property type="entry name" value="Zn peptidases"/>
    <property type="match status" value="1"/>
</dbReference>
<dbReference type="NCBIfam" id="TIGR01879">
    <property type="entry name" value="hydantase"/>
    <property type="match status" value="1"/>
</dbReference>
<sequence>MNHSLNKINLSRLKSTFEVSSNIGKTKGGGLTRLPLSKEDKEMRDVFISWLKDAGLHVRIDDMGNIYGRRDGTNKNAGAVMIGSHLDTQPKGGRFDGILGVLSALEVIRTLNDNNIETERPIEIVNFTAEEGGRFGVPMVGSGVITDNLTKEFVFSLRDKNGITFGESLEEIGYIGEAKNRFINFNVDYYVEAHIEQSTVLEKNQNSIGIVKGIAGETRFEACVKGQSTHAAHSPSERRDALVAASEMVLAVDSLKEQFEGLSPAIGTFEVYPSLQTITASEVKFVYIIRHFNDDISNKAIELVKKQFREIAGRRNVEVNIEQYWKAESTEFVDEVTTLIEEGAKVHGYSYQNILSTAGHDATYVNGIVKSGMIFAPSVGGLSHCEEEFTSYEEIEKTANVLLYVVESLAKKEPGNTVLAAPDGSEVEFKPEEERN</sequence>
<dbReference type="AlphaFoldDB" id="A0A429XZA1"/>
<evidence type="ECO:0000256" key="1">
    <source>
        <dbReference type="ARBA" id="ARBA00006153"/>
    </source>
</evidence>
<dbReference type="RefSeq" id="WP_126050477.1">
    <property type="nucleotide sequence ID" value="NZ_QYTV02000004.1"/>
</dbReference>
<evidence type="ECO:0000256" key="3">
    <source>
        <dbReference type="PIRSR" id="PIRSR001235-1"/>
    </source>
</evidence>
<organism evidence="5 6">
    <name type="scientific">Siminovitchia acidinfaciens</name>
    <dbReference type="NCBI Taxonomy" id="2321395"/>
    <lineage>
        <taxon>Bacteria</taxon>
        <taxon>Bacillati</taxon>
        <taxon>Bacillota</taxon>
        <taxon>Bacilli</taxon>
        <taxon>Bacillales</taxon>
        <taxon>Bacillaceae</taxon>
        <taxon>Siminovitchia</taxon>
    </lineage>
</organism>
<keyword evidence="3" id="KW-0862">Zinc</keyword>
<feature type="binding site" evidence="3">
    <location>
        <position position="96"/>
    </location>
    <ligand>
        <name>Zn(2+)</name>
        <dbReference type="ChEBI" id="CHEBI:29105"/>
        <label>1</label>
    </ligand>
</feature>
<dbReference type="PANTHER" id="PTHR32494">
    <property type="entry name" value="ALLANTOATE DEIMINASE-RELATED"/>
    <property type="match status" value="1"/>
</dbReference>
<reference evidence="5" key="1">
    <citation type="submission" date="2018-12" db="EMBL/GenBank/DDBJ databases">
        <authorList>
            <person name="Sun L."/>
            <person name="Chen Z."/>
        </authorList>
    </citation>
    <scope>NUCLEOTIDE SEQUENCE [LARGE SCALE GENOMIC DNA]</scope>
    <source>
        <strain evidence="5">3-2-2</strain>
    </source>
</reference>
<dbReference type="SUPFAM" id="SSF55031">
    <property type="entry name" value="Bacterial exopeptidase dimerisation domain"/>
    <property type="match status" value="1"/>
</dbReference>
<feature type="binding site" evidence="3">
    <location>
        <position position="131"/>
    </location>
    <ligand>
        <name>Zn(2+)</name>
        <dbReference type="ChEBI" id="CHEBI:29105"/>
        <label>2</label>
    </ligand>
</feature>
<protein>
    <submittedName>
        <fullName evidence="5">Zn-dependent hydrolase</fullName>
    </submittedName>
</protein>
<dbReference type="PIRSF" id="PIRSF001235">
    <property type="entry name" value="Amidase_carbamoylase"/>
    <property type="match status" value="1"/>
</dbReference>
<dbReference type="Pfam" id="PF01546">
    <property type="entry name" value="Peptidase_M20"/>
    <property type="match status" value="1"/>
</dbReference>
<dbReference type="EMBL" id="QYTV02000004">
    <property type="protein sequence ID" value="RST74125.1"/>
    <property type="molecule type" value="Genomic_DNA"/>
</dbReference>
<dbReference type="GO" id="GO:0016813">
    <property type="term" value="F:hydrolase activity, acting on carbon-nitrogen (but not peptide) bonds, in linear amidines"/>
    <property type="evidence" value="ECO:0007669"/>
    <property type="project" value="InterPro"/>
</dbReference>
<dbReference type="PANTHER" id="PTHR32494:SF5">
    <property type="entry name" value="ALLANTOATE AMIDOHYDROLASE"/>
    <property type="match status" value="1"/>
</dbReference>
<comment type="caution">
    <text evidence="5">The sequence shown here is derived from an EMBL/GenBank/DDBJ whole genome shotgun (WGS) entry which is preliminary data.</text>
</comment>
<comment type="cofactor">
    <cofactor evidence="3">
        <name>Zn(2+)</name>
        <dbReference type="ChEBI" id="CHEBI:29105"/>
    </cofactor>
    <text evidence="3">Binds 2 Zn(2+) ions per subunit.</text>
</comment>
<dbReference type="InterPro" id="IPR002933">
    <property type="entry name" value="Peptidase_M20"/>
</dbReference>
<dbReference type="OrthoDB" id="9808195at2"/>
<dbReference type="InterPro" id="IPR010158">
    <property type="entry name" value="Amidase_Cbmase"/>
</dbReference>
<proteinExistence type="inferred from homology"/>
<dbReference type="Proteomes" id="UP000287156">
    <property type="component" value="Unassembled WGS sequence"/>
</dbReference>
<feature type="region of interest" description="Disordered" evidence="4">
    <location>
        <begin position="416"/>
        <end position="436"/>
    </location>
</feature>
<evidence type="ECO:0000313" key="5">
    <source>
        <dbReference type="EMBL" id="RST74125.1"/>
    </source>
</evidence>
<keyword evidence="6" id="KW-1185">Reference proteome</keyword>
<feature type="binding site" evidence="3">
    <location>
        <position position="194"/>
    </location>
    <ligand>
        <name>Zn(2+)</name>
        <dbReference type="ChEBI" id="CHEBI:29105"/>
        <label>1</label>
    </ligand>
</feature>
<dbReference type="InterPro" id="IPR036264">
    <property type="entry name" value="Bact_exopeptidase_dim_dom"/>
</dbReference>
<gene>
    <name evidence="5" type="ORF">D4T97_010610</name>
</gene>
<dbReference type="SUPFAM" id="SSF53187">
    <property type="entry name" value="Zn-dependent exopeptidases"/>
    <property type="match status" value="1"/>
</dbReference>
<name>A0A429XZA1_9BACI</name>
<keyword evidence="3" id="KW-0479">Metal-binding</keyword>
<comment type="similarity">
    <text evidence="1">Belongs to the peptidase M20 family.</text>
</comment>
<evidence type="ECO:0000256" key="4">
    <source>
        <dbReference type="SAM" id="MobiDB-lite"/>
    </source>
</evidence>
<feature type="binding site" evidence="3">
    <location>
        <position position="384"/>
    </location>
    <ligand>
        <name>Zn(2+)</name>
        <dbReference type="ChEBI" id="CHEBI:29105"/>
        <label>2</label>
    </ligand>
</feature>
<feature type="binding site" evidence="3">
    <location>
        <position position="96"/>
    </location>
    <ligand>
        <name>Zn(2+)</name>
        <dbReference type="ChEBI" id="CHEBI:29105"/>
        <label>2</label>
    </ligand>
</feature>
<evidence type="ECO:0000313" key="6">
    <source>
        <dbReference type="Proteomes" id="UP000287156"/>
    </source>
</evidence>
<dbReference type="CDD" id="cd03884">
    <property type="entry name" value="M20_bAS"/>
    <property type="match status" value="1"/>
</dbReference>
<dbReference type="Gene3D" id="3.30.70.360">
    <property type="match status" value="1"/>
</dbReference>